<proteinExistence type="predicted"/>
<keyword evidence="2" id="KW-1185">Reference proteome</keyword>
<reference evidence="1 2" key="1">
    <citation type="submission" date="2011-09" db="EMBL/GenBank/DDBJ databases">
        <title>Complete sequence of chromosome of Thioflavicoccus mobilis 8321.</title>
        <authorList>
            <consortium name="US DOE Joint Genome Institute"/>
            <person name="Lucas S."/>
            <person name="Han J."/>
            <person name="Lapidus A."/>
            <person name="Cheng J.-F."/>
            <person name="Goodwin L."/>
            <person name="Pitluck S."/>
            <person name="Peters L."/>
            <person name="Ovchinnikova G."/>
            <person name="Lu M."/>
            <person name="Detter J.C."/>
            <person name="Han C."/>
            <person name="Tapia R."/>
            <person name="Land M."/>
            <person name="Hauser L."/>
            <person name="Kyrpides N."/>
            <person name="Ivanova N."/>
            <person name="Pagani I."/>
            <person name="Vogl K."/>
            <person name="Liu Z."/>
            <person name="Imhoff J."/>
            <person name="Thiel V."/>
            <person name="Frigaard N.-U."/>
            <person name="Bryant D."/>
            <person name="Woyke T."/>
        </authorList>
    </citation>
    <scope>NUCLEOTIDE SEQUENCE [LARGE SCALE GENOMIC DNA]</scope>
    <source>
        <strain evidence="1 2">8321</strain>
    </source>
</reference>
<evidence type="ECO:0000313" key="2">
    <source>
        <dbReference type="Proteomes" id="UP000010816"/>
    </source>
</evidence>
<organism evidence="1 2">
    <name type="scientific">Thioflavicoccus mobilis 8321</name>
    <dbReference type="NCBI Taxonomy" id="765912"/>
    <lineage>
        <taxon>Bacteria</taxon>
        <taxon>Pseudomonadati</taxon>
        <taxon>Pseudomonadota</taxon>
        <taxon>Gammaproteobacteria</taxon>
        <taxon>Chromatiales</taxon>
        <taxon>Chromatiaceae</taxon>
        <taxon>Thioflavicoccus</taxon>
    </lineage>
</organism>
<dbReference type="AlphaFoldDB" id="L0GU86"/>
<dbReference type="RefSeq" id="WP_015279525.1">
    <property type="nucleotide sequence ID" value="NC_019940.1"/>
</dbReference>
<sequence>MDKKELIANIAQRASIKETEAAVALNEAIAEMVSPSIFKQPGEEVGFINDNHCHNNCKEQLATRELLAKDLTR</sequence>
<dbReference type="STRING" id="765912.Thimo_0525"/>
<accession>L0GU86</accession>
<gene>
    <name evidence="1" type="ORF">Thimo_0525</name>
</gene>
<dbReference type="EMBL" id="CP003051">
    <property type="protein sequence ID" value="AGA89377.1"/>
    <property type="molecule type" value="Genomic_DNA"/>
</dbReference>
<dbReference type="KEGG" id="tmb:Thimo_0525"/>
<name>L0GU86_9GAMM</name>
<dbReference type="Proteomes" id="UP000010816">
    <property type="component" value="Chromosome"/>
</dbReference>
<evidence type="ECO:0000313" key="1">
    <source>
        <dbReference type="EMBL" id="AGA89377.1"/>
    </source>
</evidence>
<dbReference type="HOGENOM" id="CLU_2703670_0_0_6"/>
<protein>
    <submittedName>
        <fullName evidence="1">Uncharacterized protein</fullName>
    </submittedName>
</protein>